<comment type="cofactor">
    <cofactor evidence="1">
        <name>a divalent metal cation</name>
        <dbReference type="ChEBI" id="CHEBI:60240"/>
    </cofactor>
</comment>
<keyword evidence="3" id="KW-0862">Zinc</keyword>
<dbReference type="Pfam" id="PF13613">
    <property type="entry name" value="HTH_Tnp_4"/>
    <property type="match status" value="1"/>
</dbReference>
<dbReference type="PANTHER" id="PTHR23080:SF143">
    <property type="entry name" value="SI:DKEY-56D12.4"/>
    <property type="match status" value="1"/>
</dbReference>
<dbReference type="GO" id="GO:0008270">
    <property type="term" value="F:zinc ion binding"/>
    <property type="evidence" value="ECO:0007669"/>
    <property type="project" value="UniProtKB-KW"/>
</dbReference>
<dbReference type="SUPFAM" id="SSF51197">
    <property type="entry name" value="Clavaminate synthase-like"/>
    <property type="match status" value="1"/>
</dbReference>
<evidence type="ECO:0000313" key="8">
    <source>
        <dbReference type="Proteomes" id="UP000639338"/>
    </source>
</evidence>
<dbReference type="SMART" id="SM00355">
    <property type="entry name" value="ZnF_C2H2"/>
    <property type="match status" value="3"/>
</dbReference>
<dbReference type="Pfam" id="PF02373">
    <property type="entry name" value="JmjC"/>
    <property type="match status" value="1"/>
</dbReference>
<dbReference type="InterPro" id="IPR013087">
    <property type="entry name" value="Znf_C2H2_type"/>
</dbReference>
<dbReference type="Proteomes" id="UP000639338">
    <property type="component" value="Unassembled WGS sequence"/>
</dbReference>
<evidence type="ECO:0000256" key="4">
    <source>
        <dbReference type="SAM" id="MobiDB-lite"/>
    </source>
</evidence>
<dbReference type="InterPro" id="IPR027805">
    <property type="entry name" value="Transposase_HTH_dom"/>
</dbReference>
<keyword evidence="2" id="KW-0479">Metal-binding</keyword>
<sequence length="1164" mass="134497">MSLTNGLMKKRSQQESMEIQTKKLKIEDGAVIIYKHVQNMQEIWKVILSSENKSYSFDGLNFANGMLISCQKINNFEIYKEKKHMINFLLYVNDFISDNTIPLTLYTYEIEPKINFLYKKNIVTPQNQLKANKDTIRNLIYNSTKTDDKKIFLILSTMIKNDAQCAHMSRFIDHDFQTIASQKDLFIYKSIIQFDRRCYSSPIKEDKNNVVSNLDYHQFRNNCKKIYISLTNIILNQCTSLKNTLAISDINLYASTQTPLSPIPSSSSYQTIEKPSCLFQLSNSIIEKYPSLPENINEKKRNLFKIDQSLYSISHMYSTDAFKINAYKAASATTLLCGAPKLWLIVNPVDIENLKVALKNEYANENINSENDNIITKLKKNLLFLHPSFLVNNYIPMHFIYQRPGETVIIRDGVYYQTLNMGINFSETVYFLTPSSKLINMRYNSGLPMKDEVIIAVSRKMRKLHCDICKETFQSTECLSIHNRDYHNMHDSIVATCPICRLTINTTSLSNHLYTRHYENTGICLICDTFCLDKLFSRHYPVQHQVSISNDIKQNIEFQKKYKEMSLRVIEKSMITVDEILKNEKIIINNTKKENIEEITIPTIEDILKDKNHGDNHDRKSLSKELIFYQARHILYNIATSLAPSAVIQKLKAGDINQIIESKNNEEEKKKVFCEFLEEFSCPSTSSVIDRPIQAKTDKRRKKLTDEVQKNIMENFDKIYNYYNKFNICNNCKKKFRSYADYCLHNCQPKSCPACFTMLSSRWVSRTHKCQYILPLTADHSKQSPSKQSTEKEQSPSTSDDDNHEAEHQSTSTDPDFLSLDKNETTFFCWQNSETGEASTQCYISISKISDTKKRIIVDCKKPIENHSVKVGPDDLYRSGFMGFSDMKSDVILKRFTGNNRAVFNVLLKFIRPREYGQPTFFKTLNAENRLLLFLMKMKLGLDFGVLAILFQVCPQTASTIFKNVLKTIYEYTKTWIFWPSKEAIKATMPQAFRNYPNCRGIMDCAEIRCETPPTVEQRVLMYSTYKSGFTIKFLIVISPSGLITFISKGYGGKSTDEYIVNDSGFINLIEPGDEIMADKSFPQMTDCILVMPPFSHKPEFTRDEVLEEYSIASVRIHVKRAIERVKTFKILKYVTHDLLDDIDKILRVACALANCKEPIIPSG</sequence>
<dbReference type="PROSITE" id="PS00028">
    <property type="entry name" value="ZINC_FINGER_C2H2_1"/>
    <property type="match status" value="1"/>
</dbReference>
<dbReference type="EMBL" id="JACMRX010000002">
    <property type="protein sequence ID" value="KAF7995912.1"/>
    <property type="molecule type" value="Genomic_DNA"/>
</dbReference>
<comment type="caution">
    <text evidence="7">The sequence shown here is derived from an EMBL/GenBank/DDBJ whole genome shotgun (WGS) entry which is preliminary data.</text>
</comment>
<dbReference type="InterPro" id="IPR027806">
    <property type="entry name" value="HARBI1_dom"/>
</dbReference>
<evidence type="ECO:0000256" key="1">
    <source>
        <dbReference type="ARBA" id="ARBA00001968"/>
    </source>
</evidence>
<gene>
    <name evidence="7" type="ORF">HCN44_007019</name>
</gene>
<feature type="domain" description="JmjC" evidence="6">
    <location>
        <begin position="263"/>
        <end position="448"/>
    </location>
</feature>
<dbReference type="PANTHER" id="PTHR23080">
    <property type="entry name" value="THAP DOMAIN PROTEIN"/>
    <property type="match status" value="1"/>
</dbReference>
<keyword evidence="3" id="KW-0863">Zinc-finger</keyword>
<proteinExistence type="predicted"/>
<evidence type="ECO:0000259" key="5">
    <source>
        <dbReference type="PROSITE" id="PS50157"/>
    </source>
</evidence>
<evidence type="ECO:0000259" key="6">
    <source>
        <dbReference type="PROSITE" id="PS51184"/>
    </source>
</evidence>
<dbReference type="PROSITE" id="PS51184">
    <property type="entry name" value="JMJC"/>
    <property type="match status" value="1"/>
</dbReference>
<accession>A0A835CU10</accession>
<name>A0A835CU10_APHGI</name>
<organism evidence="7 8">
    <name type="scientific">Aphidius gifuensis</name>
    <name type="common">Parasitoid wasp</name>
    <dbReference type="NCBI Taxonomy" id="684658"/>
    <lineage>
        <taxon>Eukaryota</taxon>
        <taxon>Metazoa</taxon>
        <taxon>Ecdysozoa</taxon>
        <taxon>Arthropoda</taxon>
        <taxon>Hexapoda</taxon>
        <taxon>Insecta</taxon>
        <taxon>Pterygota</taxon>
        <taxon>Neoptera</taxon>
        <taxon>Endopterygota</taxon>
        <taxon>Hymenoptera</taxon>
        <taxon>Apocrita</taxon>
        <taxon>Ichneumonoidea</taxon>
        <taxon>Braconidae</taxon>
        <taxon>Aphidiinae</taxon>
        <taxon>Aphidius</taxon>
    </lineage>
</organism>
<feature type="domain" description="C2H2-type" evidence="5">
    <location>
        <begin position="464"/>
        <end position="492"/>
    </location>
</feature>
<protein>
    <submittedName>
        <fullName evidence="7">Uncharacterized protein</fullName>
    </submittedName>
</protein>
<dbReference type="SMART" id="SM00558">
    <property type="entry name" value="JmjC"/>
    <property type="match status" value="1"/>
</dbReference>
<dbReference type="PROSITE" id="PS50157">
    <property type="entry name" value="ZINC_FINGER_C2H2_2"/>
    <property type="match status" value="1"/>
</dbReference>
<dbReference type="Pfam" id="PF13359">
    <property type="entry name" value="DDE_Tnp_4"/>
    <property type="match status" value="1"/>
</dbReference>
<evidence type="ECO:0000256" key="3">
    <source>
        <dbReference type="PROSITE-ProRule" id="PRU00042"/>
    </source>
</evidence>
<feature type="region of interest" description="Disordered" evidence="4">
    <location>
        <begin position="780"/>
        <end position="819"/>
    </location>
</feature>
<dbReference type="OrthoDB" id="1678912at2759"/>
<evidence type="ECO:0000313" key="7">
    <source>
        <dbReference type="EMBL" id="KAF7995912.1"/>
    </source>
</evidence>
<dbReference type="AlphaFoldDB" id="A0A835CU10"/>
<reference evidence="7 8" key="1">
    <citation type="submission" date="2020-08" db="EMBL/GenBank/DDBJ databases">
        <title>Aphidius gifuensis genome sequencing and assembly.</title>
        <authorList>
            <person name="Du Z."/>
        </authorList>
    </citation>
    <scope>NUCLEOTIDE SEQUENCE [LARGE SCALE GENOMIC DNA]</scope>
    <source>
        <strain evidence="7">YNYX2018</strain>
        <tissue evidence="7">Adults</tissue>
    </source>
</reference>
<dbReference type="InterPro" id="IPR003347">
    <property type="entry name" value="JmjC_dom"/>
</dbReference>
<evidence type="ECO:0000256" key="2">
    <source>
        <dbReference type="ARBA" id="ARBA00022723"/>
    </source>
</evidence>
<keyword evidence="8" id="KW-1185">Reference proteome</keyword>
<dbReference type="Gene3D" id="2.60.120.650">
    <property type="entry name" value="Cupin"/>
    <property type="match status" value="1"/>
</dbReference>